<gene>
    <name evidence="1" type="ORF">IFM46972_10944</name>
</gene>
<evidence type="ECO:0000313" key="1">
    <source>
        <dbReference type="EMBL" id="GFF57909.1"/>
    </source>
</evidence>
<sequence>MSNSETNVKGYLLMSIISAGVKGPMRGLEEKEIIRLQVKAIKNGENSGRHGRQDNEGLELFTWQIPDVPFNPSDTEPMRWIFNEDINQGFLEL</sequence>
<comment type="caution">
    <text evidence="1">The sequence shown here is derived from an EMBL/GenBank/DDBJ whole genome shotgun (WGS) entry which is preliminary data.</text>
</comment>
<dbReference type="EMBL" id="BLKC01000161">
    <property type="protein sequence ID" value="GFF57909.1"/>
    <property type="molecule type" value="Genomic_DNA"/>
</dbReference>
<dbReference type="Proteomes" id="UP000465221">
    <property type="component" value="Unassembled WGS sequence"/>
</dbReference>
<proteinExistence type="predicted"/>
<evidence type="ECO:0000313" key="2">
    <source>
        <dbReference type="Proteomes" id="UP000465221"/>
    </source>
</evidence>
<organism evidence="1 2">
    <name type="scientific">Aspergillus udagawae</name>
    <dbReference type="NCBI Taxonomy" id="91492"/>
    <lineage>
        <taxon>Eukaryota</taxon>
        <taxon>Fungi</taxon>
        <taxon>Dikarya</taxon>
        <taxon>Ascomycota</taxon>
        <taxon>Pezizomycotina</taxon>
        <taxon>Eurotiomycetes</taxon>
        <taxon>Eurotiomycetidae</taxon>
        <taxon>Eurotiales</taxon>
        <taxon>Aspergillaceae</taxon>
        <taxon>Aspergillus</taxon>
        <taxon>Aspergillus subgen. Fumigati</taxon>
    </lineage>
</organism>
<dbReference type="AlphaFoldDB" id="A0A8H3SEA8"/>
<protein>
    <submittedName>
        <fullName evidence="1">Uncharacterized protein</fullName>
    </submittedName>
</protein>
<reference evidence="1 2" key="1">
    <citation type="submission" date="2020-01" db="EMBL/GenBank/DDBJ databases">
        <title>Draft genome sequence of Aspergillus udagawae IFM 46972.</title>
        <authorList>
            <person name="Takahashi H."/>
            <person name="Yaguchi T."/>
        </authorList>
    </citation>
    <scope>NUCLEOTIDE SEQUENCE [LARGE SCALE GENOMIC DNA]</scope>
    <source>
        <strain evidence="1 2">IFM 46972</strain>
    </source>
</reference>
<accession>A0A8H3SEA8</accession>
<name>A0A8H3SEA8_9EURO</name>